<name>A0A067SJB0_GALM3</name>
<evidence type="ECO:0000313" key="1">
    <source>
        <dbReference type="EMBL" id="KDR67824.1"/>
    </source>
</evidence>
<organism evidence="1 2">
    <name type="scientific">Galerina marginata (strain CBS 339.88)</name>
    <dbReference type="NCBI Taxonomy" id="685588"/>
    <lineage>
        <taxon>Eukaryota</taxon>
        <taxon>Fungi</taxon>
        <taxon>Dikarya</taxon>
        <taxon>Basidiomycota</taxon>
        <taxon>Agaricomycotina</taxon>
        <taxon>Agaricomycetes</taxon>
        <taxon>Agaricomycetidae</taxon>
        <taxon>Agaricales</taxon>
        <taxon>Agaricineae</taxon>
        <taxon>Strophariaceae</taxon>
        <taxon>Galerina</taxon>
    </lineage>
</organism>
<sequence>MLSCFHAPKFEVWIMEDAFDSRRTLVTYTYTYTHTYTYQPSIPHNNNKKKDTPSIPYQHQSIPPYYLDHRIYTSNFEALSKATMLSESGNNTINGSPPQNYYVYAQGLYRAMDSILDAGSWVRDIDATRIGTISAALSVPLLKYPSEFERTRWTLACAFAAFFFAFSTGRTEAGSGRIQL</sequence>
<accession>A0A067SJB0</accession>
<dbReference type="Proteomes" id="UP000027222">
    <property type="component" value="Unassembled WGS sequence"/>
</dbReference>
<evidence type="ECO:0000313" key="2">
    <source>
        <dbReference type="Proteomes" id="UP000027222"/>
    </source>
</evidence>
<keyword evidence="2" id="KW-1185">Reference proteome</keyword>
<dbReference type="AlphaFoldDB" id="A0A067SJB0"/>
<gene>
    <name evidence="1" type="ORF">GALMADRAFT_146835</name>
</gene>
<reference evidence="2" key="1">
    <citation type="journal article" date="2014" name="Proc. Natl. Acad. Sci. U.S.A.">
        <title>Extensive sampling of basidiomycete genomes demonstrates inadequacy of the white-rot/brown-rot paradigm for wood decay fungi.</title>
        <authorList>
            <person name="Riley R."/>
            <person name="Salamov A.A."/>
            <person name="Brown D.W."/>
            <person name="Nagy L.G."/>
            <person name="Floudas D."/>
            <person name="Held B.W."/>
            <person name="Levasseur A."/>
            <person name="Lombard V."/>
            <person name="Morin E."/>
            <person name="Otillar R."/>
            <person name="Lindquist E.A."/>
            <person name="Sun H."/>
            <person name="LaButti K.M."/>
            <person name="Schmutz J."/>
            <person name="Jabbour D."/>
            <person name="Luo H."/>
            <person name="Baker S.E."/>
            <person name="Pisabarro A.G."/>
            <person name="Walton J.D."/>
            <person name="Blanchette R.A."/>
            <person name="Henrissat B."/>
            <person name="Martin F."/>
            <person name="Cullen D."/>
            <person name="Hibbett D.S."/>
            <person name="Grigoriev I.V."/>
        </authorList>
    </citation>
    <scope>NUCLEOTIDE SEQUENCE [LARGE SCALE GENOMIC DNA]</scope>
    <source>
        <strain evidence="2">CBS 339.88</strain>
    </source>
</reference>
<proteinExistence type="predicted"/>
<dbReference type="EMBL" id="KL142412">
    <property type="protein sequence ID" value="KDR67824.1"/>
    <property type="molecule type" value="Genomic_DNA"/>
</dbReference>
<protein>
    <submittedName>
        <fullName evidence="1">Uncharacterized protein</fullName>
    </submittedName>
</protein>
<dbReference type="HOGENOM" id="CLU_1496317_0_0_1"/>